<name>A0ABW1TZG7_9BURK</name>
<gene>
    <name evidence="1" type="ORF">ACFQND_17455</name>
</gene>
<accession>A0ABW1TZG7</accession>
<dbReference type="Pfam" id="PF14114">
    <property type="entry name" value="DUF4286"/>
    <property type="match status" value="1"/>
</dbReference>
<proteinExistence type="predicted"/>
<reference evidence="2" key="1">
    <citation type="journal article" date="2019" name="Int. J. Syst. Evol. Microbiol.">
        <title>The Global Catalogue of Microorganisms (GCM) 10K type strain sequencing project: providing services to taxonomists for standard genome sequencing and annotation.</title>
        <authorList>
            <consortium name="The Broad Institute Genomics Platform"/>
            <consortium name="The Broad Institute Genome Sequencing Center for Infectious Disease"/>
            <person name="Wu L."/>
            <person name="Ma J."/>
        </authorList>
    </citation>
    <scope>NUCLEOTIDE SEQUENCE [LARGE SCALE GENOMIC DNA]</scope>
    <source>
        <strain evidence="2">CCUG 39402</strain>
    </source>
</reference>
<keyword evidence="2" id="KW-1185">Reference proteome</keyword>
<sequence>MAWKQCLSDTQSPIIEGRTMKDAGYFYVVKFWVAPEGKTALMKWLADGHVAEVVSQPGFLWCRQLDLRQKDDKGWEAHSMIYGIESRAAFERYSADTALAAKFVEQRKSFVQFMRIERWDAPVVAAYDRPA</sequence>
<evidence type="ECO:0000313" key="2">
    <source>
        <dbReference type="Proteomes" id="UP001596270"/>
    </source>
</evidence>
<dbReference type="EMBL" id="JBHSRS010000081">
    <property type="protein sequence ID" value="MFC6283014.1"/>
    <property type="molecule type" value="Genomic_DNA"/>
</dbReference>
<dbReference type="InterPro" id="IPR025563">
    <property type="entry name" value="DUF4286"/>
</dbReference>
<dbReference type="Proteomes" id="UP001596270">
    <property type="component" value="Unassembled WGS sequence"/>
</dbReference>
<protein>
    <submittedName>
        <fullName evidence="1">DUF4286 family protein</fullName>
    </submittedName>
</protein>
<dbReference type="InterPro" id="IPR011008">
    <property type="entry name" value="Dimeric_a/b-barrel"/>
</dbReference>
<organism evidence="1 2">
    <name type="scientific">Polaromonas aquatica</name>
    <dbReference type="NCBI Taxonomy" id="332657"/>
    <lineage>
        <taxon>Bacteria</taxon>
        <taxon>Pseudomonadati</taxon>
        <taxon>Pseudomonadota</taxon>
        <taxon>Betaproteobacteria</taxon>
        <taxon>Burkholderiales</taxon>
        <taxon>Comamonadaceae</taxon>
        <taxon>Polaromonas</taxon>
    </lineage>
</organism>
<evidence type="ECO:0000313" key="1">
    <source>
        <dbReference type="EMBL" id="MFC6283014.1"/>
    </source>
</evidence>
<dbReference type="SUPFAM" id="SSF54909">
    <property type="entry name" value="Dimeric alpha+beta barrel"/>
    <property type="match status" value="1"/>
</dbReference>
<comment type="caution">
    <text evidence="1">The sequence shown here is derived from an EMBL/GenBank/DDBJ whole genome shotgun (WGS) entry which is preliminary data.</text>
</comment>